<dbReference type="Pfam" id="PF01381">
    <property type="entry name" value="HTH_3"/>
    <property type="match status" value="1"/>
</dbReference>
<dbReference type="Gene3D" id="1.10.260.40">
    <property type="entry name" value="lambda repressor-like DNA-binding domains"/>
    <property type="match status" value="1"/>
</dbReference>
<reference evidence="3 4" key="1">
    <citation type="submission" date="2022-01" db="EMBL/GenBank/DDBJ databases">
        <title>Alkalihalobacillus sp. EGI L200015, a novel bacterium isolated from a salt lake sediment.</title>
        <authorList>
            <person name="Gao L."/>
            <person name="Fang B.-Z."/>
            <person name="Li W.-J."/>
        </authorList>
    </citation>
    <scope>NUCLEOTIDE SEQUENCE [LARGE SCALE GENOMIC DNA]</scope>
    <source>
        <strain evidence="3 4">KCTC 12718</strain>
    </source>
</reference>
<gene>
    <name evidence="3" type="ORF">L2716_07295</name>
</gene>
<evidence type="ECO:0000259" key="2">
    <source>
        <dbReference type="PROSITE" id="PS50943"/>
    </source>
</evidence>
<keyword evidence="4" id="KW-1185">Reference proteome</keyword>
<dbReference type="CDD" id="cd00093">
    <property type="entry name" value="HTH_XRE"/>
    <property type="match status" value="1"/>
</dbReference>
<evidence type="ECO:0000256" key="1">
    <source>
        <dbReference type="ARBA" id="ARBA00023125"/>
    </source>
</evidence>
<protein>
    <submittedName>
        <fullName evidence="3">Helix-turn-helix domain-containing protein</fullName>
    </submittedName>
</protein>
<feature type="domain" description="HTH cro/C1-type" evidence="2">
    <location>
        <begin position="11"/>
        <end position="65"/>
    </location>
</feature>
<organism evidence="3 4">
    <name type="scientific">Pseudalkalibacillus berkeleyi</name>
    <dbReference type="NCBI Taxonomy" id="1069813"/>
    <lineage>
        <taxon>Bacteria</taxon>
        <taxon>Bacillati</taxon>
        <taxon>Bacillota</taxon>
        <taxon>Bacilli</taxon>
        <taxon>Bacillales</taxon>
        <taxon>Fictibacillaceae</taxon>
        <taxon>Pseudalkalibacillus</taxon>
    </lineage>
</organism>
<keyword evidence="1" id="KW-0238">DNA-binding</keyword>
<dbReference type="InterPro" id="IPR001387">
    <property type="entry name" value="Cro/C1-type_HTH"/>
</dbReference>
<name>A0ABS9GXU8_9BACL</name>
<dbReference type="PANTHER" id="PTHR46797">
    <property type="entry name" value="HTH-TYPE TRANSCRIPTIONAL REGULATOR"/>
    <property type="match status" value="1"/>
</dbReference>
<comment type="caution">
    <text evidence="3">The sequence shown here is derived from an EMBL/GenBank/DDBJ whole genome shotgun (WGS) entry which is preliminary data.</text>
</comment>
<dbReference type="PROSITE" id="PS50943">
    <property type="entry name" value="HTH_CROC1"/>
    <property type="match status" value="1"/>
</dbReference>
<dbReference type="SMART" id="SM00530">
    <property type="entry name" value="HTH_XRE"/>
    <property type="match status" value="1"/>
</dbReference>
<dbReference type="Proteomes" id="UP001649381">
    <property type="component" value="Unassembled WGS sequence"/>
</dbReference>
<dbReference type="RefSeq" id="WP_236333211.1">
    <property type="nucleotide sequence ID" value="NZ_JAKIJS010000001.1"/>
</dbReference>
<dbReference type="SUPFAM" id="SSF47413">
    <property type="entry name" value="lambda repressor-like DNA-binding domains"/>
    <property type="match status" value="1"/>
</dbReference>
<dbReference type="InterPro" id="IPR050807">
    <property type="entry name" value="TransReg_Diox_bact_type"/>
</dbReference>
<evidence type="ECO:0000313" key="4">
    <source>
        <dbReference type="Proteomes" id="UP001649381"/>
    </source>
</evidence>
<sequence>MKLEQAIGLVIRKHRTVEKISQFKLAEQTGFDRSFISLLERGRRVPTVKTIFIIAKHLQIPPAQLIEEVHQLVESDIME</sequence>
<dbReference type="EMBL" id="JAKIJS010000001">
    <property type="protein sequence ID" value="MCF6137529.1"/>
    <property type="molecule type" value="Genomic_DNA"/>
</dbReference>
<dbReference type="PANTHER" id="PTHR46797:SF1">
    <property type="entry name" value="METHYLPHOSPHONATE SYNTHASE"/>
    <property type="match status" value="1"/>
</dbReference>
<dbReference type="InterPro" id="IPR010982">
    <property type="entry name" value="Lambda_DNA-bd_dom_sf"/>
</dbReference>
<proteinExistence type="predicted"/>
<accession>A0ABS9GXU8</accession>
<evidence type="ECO:0000313" key="3">
    <source>
        <dbReference type="EMBL" id="MCF6137529.1"/>
    </source>
</evidence>